<dbReference type="CDD" id="cd02883">
    <property type="entry name" value="NUDIX_Hydrolase"/>
    <property type="match status" value="1"/>
</dbReference>
<dbReference type="PROSITE" id="PS51462">
    <property type="entry name" value="NUDIX"/>
    <property type="match status" value="1"/>
</dbReference>
<dbReference type="HOGENOM" id="CLU_067850_0_1_1"/>
<gene>
    <name evidence="2" type="ORF">EPUS_09297</name>
</gene>
<dbReference type="RefSeq" id="XP_007802977.1">
    <property type="nucleotide sequence ID" value="XM_007804786.1"/>
</dbReference>
<dbReference type="SUPFAM" id="SSF55811">
    <property type="entry name" value="Nudix"/>
    <property type="match status" value="1"/>
</dbReference>
<reference evidence="3" key="1">
    <citation type="journal article" date="2014" name="BMC Genomics">
        <title>Genome characteristics reveal the impact of lichenization on lichen-forming fungus Endocarpon pusillum Hedwig (Verrucariales, Ascomycota).</title>
        <authorList>
            <person name="Wang Y.-Y."/>
            <person name="Liu B."/>
            <person name="Zhang X.-Y."/>
            <person name="Zhou Q.-M."/>
            <person name="Zhang T."/>
            <person name="Li H."/>
            <person name="Yu Y.-F."/>
            <person name="Zhang X.-L."/>
            <person name="Hao X.-Y."/>
            <person name="Wang M."/>
            <person name="Wang L."/>
            <person name="Wei J.-C."/>
        </authorList>
    </citation>
    <scope>NUCLEOTIDE SEQUENCE [LARGE SCALE GENOMIC DNA]</scope>
    <source>
        <strain evidence="3">Z07020 / HMAS-L-300199</strain>
    </source>
</reference>
<protein>
    <recommendedName>
        <fullName evidence="1">Nudix hydrolase domain-containing protein</fullName>
    </recommendedName>
</protein>
<evidence type="ECO:0000313" key="3">
    <source>
        <dbReference type="Proteomes" id="UP000019373"/>
    </source>
</evidence>
<dbReference type="AlphaFoldDB" id="U1GGY1"/>
<organism evidence="2 3">
    <name type="scientific">Endocarpon pusillum (strain Z07020 / HMAS-L-300199)</name>
    <name type="common">Lichen-forming fungus</name>
    <dbReference type="NCBI Taxonomy" id="1263415"/>
    <lineage>
        <taxon>Eukaryota</taxon>
        <taxon>Fungi</taxon>
        <taxon>Dikarya</taxon>
        <taxon>Ascomycota</taxon>
        <taxon>Pezizomycotina</taxon>
        <taxon>Eurotiomycetes</taxon>
        <taxon>Chaetothyriomycetidae</taxon>
        <taxon>Verrucariales</taxon>
        <taxon>Verrucariaceae</taxon>
        <taxon>Endocarpon</taxon>
    </lineage>
</organism>
<sequence>MPNLWETPGGVCDAEDQTVLHSVARELWEEAGLVAKLIGPPVGDGYVFDTLTGTAVRKLNFIVKVDAGDAGIAVRLDPLEHQNFLWTTEQEVHDGSAGKTKLELTTADQKAVILEAFQVESTSEQET</sequence>
<accession>U1GGY1</accession>
<dbReference type="InterPro" id="IPR000086">
    <property type="entry name" value="NUDIX_hydrolase_dom"/>
</dbReference>
<dbReference type="Proteomes" id="UP000019373">
    <property type="component" value="Unassembled WGS sequence"/>
</dbReference>
<dbReference type="Gene3D" id="3.90.79.10">
    <property type="entry name" value="Nucleoside Triphosphate Pyrophosphohydrolase"/>
    <property type="match status" value="1"/>
</dbReference>
<dbReference type="EMBL" id="KE721219">
    <property type="protein sequence ID" value="ERF71373.1"/>
    <property type="molecule type" value="Genomic_DNA"/>
</dbReference>
<feature type="domain" description="Nudix hydrolase" evidence="1">
    <location>
        <begin position="1"/>
        <end position="110"/>
    </location>
</feature>
<proteinExistence type="predicted"/>
<evidence type="ECO:0000313" key="2">
    <source>
        <dbReference type="EMBL" id="ERF71373.1"/>
    </source>
</evidence>
<dbReference type="InterPro" id="IPR015797">
    <property type="entry name" value="NUDIX_hydrolase-like_dom_sf"/>
</dbReference>
<dbReference type="GeneID" id="19244125"/>
<keyword evidence="3" id="KW-1185">Reference proteome</keyword>
<evidence type="ECO:0000259" key="1">
    <source>
        <dbReference type="PROSITE" id="PS51462"/>
    </source>
</evidence>
<dbReference type="Pfam" id="PF00293">
    <property type="entry name" value="NUDIX"/>
    <property type="match status" value="1"/>
</dbReference>
<dbReference type="OrthoDB" id="276276at2759"/>
<name>U1GGY1_ENDPU</name>